<dbReference type="PIRSF" id="PIRSF006470">
    <property type="entry name" value="DctB"/>
    <property type="match status" value="1"/>
</dbReference>
<feature type="signal peptide" evidence="5">
    <location>
        <begin position="1"/>
        <end position="23"/>
    </location>
</feature>
<dbReference type="RefSeq" id="WP_376813650.1">
    <property type="nucleotide sequence ID" value="NZ_JBHSDY010000010.1"/>
</dbReference>
<feature type="chain" id="PRO_5045495625" evidence="5">
    <location>
        <begin position="24"/>
        <end position="329"/>
    </location>
</feature>
<comment type="caution">
    <text evidence="6">The sequence shown here is derived from an EMBL/GenBank/DDBJ whole genome shotgun (WGS) entry which is preliminary data.</text>
</comment>
<gene>
    <name evidence="6" type="ORF">ACFO0J_13680</name>
</gene>
<accession>A0ABV8S1Y4</accession>
<dbReference type="InterPro" id="IPR038404">
    <property type="entry name" value="TRAP_DctP_sf"/>
</dbReference>
<evidence type="ECO:0000256" key="5">
    <source>
        <dbReference type="SAM" id="SignalP"/>
    </source>
</evidence>
<dbReference type="PANTHER" id="PTHR33376">
    <property type="match status" value="1"/>
</dbReference>
<dbReference type="Proteomes" id="UP001595756">
    <property type="component" value="Unassembled WGS sequence"/>
</dbReference>
<sequence length="329" mass="37268">MKKWLTVCATALAVSFSASVVSAATTVRVGSIQSEEFYMNSYIKKFEEIVRAKTGDAYQFKMYYNSTLGSESEMFEQMQAGMLDMMFGYSAILPNYVKETEIIGLPGLLSNFDEVHKVMNGPIGEDLAQKILDSTGVRVLWWVDQAHRNVFLKDKDVKTVADLKGIKLRSPNSPLYLKVLTTMGFNAAPMGFNEIYTAVQTHVVDGHEQEDPGMLAMKFYEVENRAVVTRHMYQSAVWEASEKFFQKLPEKDRAIFQEAAKEAGIWFRPMTGLDAELAARKVLEEKHGVKVVELDQGELNALFGPMVDEYAKERKIYDYVVKVRQELGK</sequence>
<evidence type="ECO:0000256" key="4">
    <source>
        <dbReference type="ARBA" id="ARBA00022729"/>
    </source>
</evidence>
<dbReference type="PANTHER" id="PTHR33376:SF4">
    <property type="entry name" value="SIALIC ACID-BINDING PERIPLASMIC PROTEIN SIAP"/>
    <property type="match status" value="1"/>
</dbReference>
<dbReference type="InterPro" id="IPR018389">
    <property type="entry name" value="DctP_fam"/>
</dbReference>
<evidence type="ECO:0000256" key="3">
    <source>
        <dbReference type="ARBA" id="ARBA00022448"/>
    </source>
</evidence>
<evidence type="ECO:0000256" key="2">
    <source>
        <dbReference type="ARBA" id="ARBA00009023"/>
    </source>
</evidence>
<dbReference type="Gene3D" id="3.40.190.170">
    <property type="entry name" value="Bacterial extracellular solute-binding protein, family 7"/>
    <property type="match status" value="1"/>
</dbReference>
<proteinExistence type="inferred from homology"/>
<keyword evidence="4 5" id="KW-0732">Signal</keyword>
<evidence type="ECO:0000313" key="7">
    <source>
        <dbReference type="Proteomes" id="UP001595756"/>
    </source>
</evidence>
<dbReference type="InterPro" id="IPR004682">
    <property type="entry name" value="TRAP_DctP"/>
</dbReference>
<dbReference type="NCBIfam" id="NF037995">
    <property type="entry name" value="TRAP_S1"/>
    <property type="match status" value="1"/>
</dbReference>
<comment type="similarity">
    <text evidence="2">Belongs to the bacterial solute-binding protein 7 family.</text>
</comment>
<dbReference type="Pfam" id="PF03480">
    <property type="entry name" value="DctP"/>
    <property type="match status" value="1"/>
</dbReference>
<dbReference type="EMBL" id="JBHSDY010000010">
    <property type="protein sequence ID" value="MFC4299092.1"/>
    <property type="molecule type" value="Genomic_DNA"/>
</dbReference>
<keyword evidence="3" id="KW-0813">Transport</keyword>
<evidence type="ECO:0000256" key="1">
    <source>
        <dbReference type="ARBA" id="ARBA00004196"/>
    </source>
</evidence>
<evidence type="ECO:0000313" key="6">
    <source>
        <dbReference type="EMBL" id="MFC4299092.1"/>
    </source>
</evidence>
<keyword evidence="7" id="KW-1185">Reference proteome</keyword>
<reference evidence="7" key="1">
    <citation type="journal article" date="2019" name="Int. J. Syst. Evol. Microbiol.">
        <title>The Global Catalogue of Microorganisms (GCM) 10K type strain sequencing project: providing services to taxonomists for standard genome sequencing and annotation.</title>
        <authorList>
            <consortium name="The Broad Institute Genomics Platform"/>
            <consortium name="The Broad Institute Genome Sequencing Center for Infectious Disease"/>
            <person name="Wu L."/>
            <person name="Ma J."/>
        </authorList>
    </citation>
    <scope>NUCLEOTIDE SEQUENCE [LARGE SCALE GENOMIC DNA]</scope>
    <source>
        <strain evidence="7">CGMCC 1.19029</strain>
    </source>
</reference>
<protein>
    <submittedName>
        <fullName evidence="6">TRAP transporter substrate-binding protein</fullName>
    </submittedName>
</protein>
<organism evidence="6 7">
    <name type="scientific">Castellaniella hirudinis</name>
    <dbReference type="NCBI Taxonomy" id="1144617"/>
    <lineage>
        <taxon>Bacteria</taxon>
        <taxon>Pseudomonadati</taxon>
        <taxon>Pseudomonadota</taxon>
        <taxon>Betaproteobacteria</taxon>
        <taxon>Burkholderiales</taxon>
        <taxon>Alcaligenaceae</taxon>
        <taxon>Castellaniella</taxon>
    </lineage>
</organism>
<dbReference type="CDD" id="cd13603">
    <property type="entry name" value="PBP2_TRAP_Siap_TeaA_like"/>
    <property type="match status" value="1"/>
</dbReference>
<comment type="subcellular location">
    <subcellularLocation>
        <location evidence="1">Cell envelope</location>
    </subcellularLocation>
</comment>
<name>A0ABV8S1Y4_9BURK</name>